<proteinExistence type="predicted"/>
<feature type="compositionally biased region" description="Basic and acidic residues" evidence="1">
    <location>
        <begin position="7"/>
        <end position="25"/>
    </location>
</feature>
<dbReference type="Proteomes" id="UP000434101">
    <property type="component" value="Unassembled WGS sequence"/>
</dbReference>
<dbReference type="RefSeq" id="WP_160061754.1">
    <property type="nucleotide sequence ID" value="NZ_WUYX01000004.1"/>
</dbReference>
<dbReference type="GO" id="GO:0006508">
    <property type="term" value="P:proteolysis"/>
    <property type="evidence" value="ECO:0007669"/>
    <property type="project" value="InterPro"/>
</dbReference>
<dbReference type="GO" id="GO:0008270">
    <property type="term" value="F:zinc ion binding"/>
    <property type="evidence" value="ECO:0007669"/>
    <property type="project" value="InterPro"/>
</dbReference>
<dbReference type="SUPFAM" id="SSF53187">
    <property type="entry name" value="Zn-dependent exopeptidases"/>
    <property type="match status" value="1"/>
</dbReference>
<evidence type="ECO:0000256" key="1">
    <source>
        <dbReference type="SAM" id="MobiDB-lite"/>
    </source>
</evidence>
<evidence type="ECO:0000259" key="2">
    <source>
        <dbReference type="Pfam" id="PF00246"/>
    </source>
</evidence>
<dbReference type="EMBL" id="WUYX01000004">
    <property type="protein sequence ID" value="MXV60622.1"/>
    <property type="molecule type" value="Genomic_DNA"/>
</dbReference>
<sequence>MSTEQDNSDRAIRDDDQERYTHEEAAELDESAFDGGSVGRRTFLSVAAATGAALALPSTVSATAEHDVLTERAAFVVNATPDEYETPLVIKFEDGVPTDFEAEYTEPDWDVDDQTAPPTAVTRSEPTPAAHARLDAEELESVLEEFGDDIEEAAYSMGANPWWHLEDPYADGVFPPVEESRDWLSFEESVQGIRYLEEAVAPDRIDFYSIGESPGWNNQFTEVNPDPSDVYVAEVTNDVDDEASFAEKEKVVYSLNIHGDERAGTEAGCRIIEDIAYGEASDFEELLDDVVLLFLFTNPDGWVSRKPETEIPWVGGHDWNFQRGNASGLDTNRQYPTMGWTDPSFWPAEPEDTPDVRPGDPEGRGYHEMVPDSLAIVEHFRDYDNVEFLCDYHGMYTADHMVFNLETNAPFTHDKTHDLDEVSIQIGEAMADEWGSIENEPLASDIMAAGETEYGAPFLPEGDSYEGLLDWGTIYDSLSYQVTGAFLGWAGQPEEFGGLGAVTVAPEVIISNHFGSAIKQWKPYWSRHYETAYRLSMREYARMTAAETEATVATEGQDTAYVSTETLTRSSGDLPHTPEPERGPRKGHAGGPPAHAGGPGAGGTQVSRHHETVQPGRGHVHAHASESGHSLFVHFQGLESASQGTARLVNPGGNVVREVDLAERDVRSTDFEDWFVQRPEAGDWSVEVDSDADADVDVQLTLLESEGIPDPEETLGYEQTEYEVNPMQFFADLEPYVEDGAMDEMSVHHVSRGRLLRGNSGQRHYDKLVVSHDDGIDDSRYISAIEEFVEAGGDLVLTDGGVNLLGVLDVGDAADIDTEDVDDIEVQFANLEDRDFDHDFLAGIRPRQQEMWKGSQLGYTTGVDQPATVVDEDAFETADGEVAGTIGGEGVGAGRLAAGDSEINVLGSVLPPAQQTELHPFGMGDYAVSFMGHTLICNALGFEQRRYVAGELVRSYGEIR</sequence>
<name>A0A6B0VIJ2_9EURY</name>
<gene>
    <name evidence="3" type="ORF">GS429_00750</name>
</gene>
<dbReference type="PROSITE" id="PS51318">
    <property type="entry name" value="TAT"/>
    <property type="match status" value="1"/>
</dbReference>
<evidence type="ECO:0000313" key="3">
    <source>
        <dbReference type="EMBL" id="MXV60622.1"/>
    </source>
</evidence>
<comment type="caution">
    <text evidence="3">The sequence shown here is derived from an EMBL/GenBank/DDBJ whole genome shotgun (WGS) entry which is preliminary data.</text>
</comment>
<protein>
    <submittedName>
        <fullName evidence="3">Peptidase M14</fullName>
    </submittedName>
</protein>
<dbReference type="InterPro" id="IPR006311">
    <property type="entry name" value="TAT_signal"/>
</dbReference>
<accession>A0A6B0VIJ2</accession>
<organism evidence="3 4">
    <name type="scientific">Natronorubrum halalkaliphilum</name>
    <dbReference type="NCBI Taxonomy" id="2691917"/>
    <lineage>
        <taxon>Archaea</taxon>
        <taxon>Methanobacteriati</taxon>
        <taxon>Methanobacteriota</taxon>
        <taxon>Stenosarchaea group</taxon>
        <taxon>Halobacteria</taxon>
        <taxon>Halobacteriales</taxon>
        <taxon>Natrialbaceae</taxon>
        <taxon>Natronorubrum</taxon>
    </lineage>
</organism>
<dbReference type="AlphaFoldDB" id="A0A6B0VIJ2"/>
<dbReference type="InterPro" id="IPR000834">
    <property type="entry name" value="Peptidase_M14"/>
</dbReference>
<dbReference type="GO" id="GO:0004181">
    <property type="term" value="F:metallocarboxypeptidase activity"/>
    <property type="evidence" value="ECO:0007669"/>
    <property type="project" value="InterPro"/>
</dbReference>
<keyword evidence="4" id="KW-1185">Reference proteome</keyword>
<feature type="domain" description="Peptidase M14" evidence="2">
    <location>
        <begin position="230"/>
        <end position="462"/>
    </location>
</feature>
<reference evidence="3 4" key="1">
    <citation type="submission" date="2020-01" db="EMBL/GenBank/DDBJ databases">
        <title>Natronorubrum sp. JWXQ-INN 674 isolated from Inner Mongolia Autonomous Region of China.</title>
        <authorList>
            <person name="Xue Q."/>
        </authorList>
    </citation>
    <scope>NUCLEOTIDE SEQUENCE [LARGE SCALE GENOMIC DNA]</scope>
    <source>
        <strain evidence="3 4">JWXQ-INN-674</strain>
    </source>
</reference>
<feature type="region of interest" description="Disordered" evidence="1">
    <location>
        <begin position="107"/>
        <end position="130"/>
    </location>
</feature>
<evidence type="ECO:0000313" key="4">
    <source>
        <dbReference type="Proteomes" id="UP000434101"/>
    </source>
</evidence>
<dbReference type="Pfam" id="PF00246">
    <property type="entry name" value="Peptidase_M14"/>
    <property type="match status" value="1"/>
</dbReference>
<dbReference type="Gene3D" id="3.40.630.10">
    <property type="entry name" value="Zn peptidases"/>
    <property type="match status" value="1"/>
</dbReference>
<feature type="region of interest" description="Disordered" evidence="1">
    <location>
        <begin position="1"/>
        <end position="34"/>
    </location>
</feature>
<dbReference type="OrthoDB" id="202058at2157"/>
<feature type="region of interest" description="Disordered" evidence="1">
    <location>
        <begin position="549"/>
        <end position="623"/>
    </location>
</feature>
<feature type="compositionally biased region" description="Polar residues" evidence="1">
    <location>
        <begin position="556"/>
        <end position="571"/>
    </location>
</feature>